<reference evidence="2 3" key="1">
    <citation type="submission" date="2024-02" db="EMBL/GenBank/DDBJ databases">
        <title>A draft genome for the cacao thread blight pathogen Marasmius crinis-equi.</title>
        <authorList>
            <person name="Cohen S.P."/>
            <person name="Baruah I.K."/>
            <person name="Amoako-Attah I."/>
            <person name="Bukari Y."/>
            <person name="Meinhardt L.W."/>
            <person name="Bailey B.A."/>
        </authorList>
    </citation>
    <scope>NUCLEOTIDE SEQUENCE [LARGE SCALE GENOMIC DNA]</scope>
    <source>
        <strain evidence="2 3">GH-76</strain>
    </source>
</reference>
<dbReference type="PANTHER" id="PTHR39470">
    <property type="entry name" value="CHROMOSOME 10, WHOLE GENOME SHOTGUN SEQUENCE"/>
    <property type="match status" value="1"/>
</dbReference>
<organism evidence="2 3">
    <name type="scientific">Marasmius crinis-equi</name>
    <dbReference type="NCBI Taxonomy" id="585013"/>
    <lineage>
        <taxon>Eukaryota</taxon>
        <taxon>Fungi</taxon>
        <taxon>Dikarya</taxon>
        <taxon>Basidiomycota</taxon>
        <taxon>Agaricomycotina</taxon>
        <taxon>Agaricomycetes</taxon>
        <taxon>Agaricomycetidae</taxon>
        <taxon>Agaricales</taxon>
        <taxon>Marasmiineae</taxon>
        <taxon>Marasmiaceae</taxon>
        <taxon>Marasmius</taxon>
    </lineage>
</organism>
<keyword evidence="3" id="KW-1185">Reference proteome</keyword>
<sequence length="379" mass="42072">MVEGTSSLLIFLTTASITVLSWFFLLPHIPTLNINIPFFPSLKSKSRSHSKSILRTVTSNLLLLHTLLILHKLVLLSPPNLFTRLHLSLSTPTDAIRSLLLVASADGSLPPRIDRLLKRLGSAEMRILYVKFGHETITNCDFCSTFFDYALYTATGVGLEYLREAAIIGLVTIKSTSLERYRSLAIGILVAAAAGEAYWLSSVVIPIPRDGRDVNPIMWYDTLTLLRNILFLLLPLIIHFALPPSPPRVTQEALNSYNPNTNPDVEVEVPTAVKVMHELLNRLQLIRMTRGAFARIEGHSALWAKEKAEGAWVREDEEVKKVAKGLGLDYSGASERTEGGEGVGELREKARRAVGMLFRGFVPSGFWKPQPPQPQPQTS</sequence>
<keyword evidence="1" id="KW-0472">Membrane</keyword>
<gene>
    <name evidence="2" type="ORF">V5O48_008664</name>
</gene>
<keyword evidence="1" id="KW-1133">Transmembrane helix</keyword>
<keyword evidence="1" id="KW-0812">Transmembrane</keyword>
<evidence type="ECO:0000313" key="3">
    <source>
        <dbReference type="Proteomes" id="UP001465976"/>
    </source>
</evidence>
<feature type="transmembrane region" description="Helical" evidence="1">
    <location>
        <begin position="6"/>
        <end position="26"/>
    </location>
</feature>
<dbReference type="Proteomes" id="UP001465976">
    <property type="component" value="Unassembled WGS sequence"/>
</dbReference>
<dbReference type="PANTHER" id="PTHR39470:SF1">
    <property type="entry name" value="CHORISMATE SYNTHASE PROTEIN"/>
    <property type="match status" value="1"/>
</dbReference>
<protein>
    <submittedName>
        <fullName evidence="2">Uncharacterized protein</fullName>
    </submittedName>
</protein>
<accession>A0ABR3FDG1</accession>
<comment type="caution">
    <text evidence="2">The sequence shown here is derived from an EMBL/GenBank/DDBJ whole genome shotgun (WGS) entry which is preliminary data.</text>
</comment>
<evidence type="ECO:0000256" key="1">
    <source>
        <dbReference type="SAM" id="Phobius"/>
    </source>
</evidence>
<proteinExistence type="predicted"/>
<name>A0ABR3FDG1_9AGAR</name>
<dbReference type="EMBL" id="JBAHYK010000519">
    <property type="protein sequence ID" value="KAL0573301.1"/>
    <property type="molecule type" value="Genomic_DNA"/>
</dbReference>
<evidence type="ECO:0000313" key="2">
    <source>
        <dbReference type="EMBL" id="KAL0573301.1"/>
    </source>
</evidence>